<proteinExistence type="predicted"/>
<name>A0A844FVV0_9FIRM</name>
<dbReference type="AlphaFoldDB" id="A0A844FVV0"/>
<organism evidence="1 2">
    <name type="scientific">Sharpea porci</name>
    <dbReference type="NCBI Taxonomy" id="2652286"/>
    <lineage>
        <taxon>Bacteria</taxon>
        <taxon>Bacillati</taxon>
        <taxon>Bacillota</taxon>
        <taxon>Erysipelotrichia</taxon>
        <taxon>Erysipelotrichales</taxon>
        <taxon>Coprobacillaceae</taxon>
        <taxon>Sharpea</taxon>
    </lineage>
</organism>
<dbReference type="Pfam" id="PF07751">
    <property type="entry name" value="Abi_2"/>
    <property type="match status" value="1"/>
</dbReference>
<sequence>MKTKFTIDEQIEHMKKKGVKFELFIADQAKQFLQYNTYYFKFKSYAKSFERKKDGTFVNLDFAYLVELSKLDAHLRYFIIHLSLDIEHMLKTKLICDVTNNRDCDGYHVTELFLERYPLINQSIKRKMNDSASADLIYKYDNQWPIWALIEVLSFGEFIKLYSMYYEIYKDGASKEIISLLIPLKFLRNAAAHNNCLLNSLRIPYEHTHLKDIKTINKTRVLTEKVSKIKSIGKASRKKKLTNPIIHDFVASLFLFDQICTSIPIKRDTYTRLDKLFRARMIQHKEYFSKDLIFTSTYDFMIKIIDFLESGMYNTVSEQKQ</sequence>
<protein>
    <submittedName>
        <fullName evidence="1">Abi family protein</fullName>
    </submittedName>
</protein>
<gene>
    <name evidence="1" type="ORF">FYJ79_08050</name>
</gene>
<keyword evidence="2" id="KW-1185">Reference proteome</keyword>
<evidence type="ECO:0000313" key="1">
    <source>
        <dbReference type="EMBL" id="MST89522.1"/>
    </source>
</evidence>
<dbReference type="RefSeq" id="WP_154516623.1">
    <property type="nucleotide sequence ID" value="NZ_VUNM01000018.1"/>
</dbReference>
<accession>A0A844FVV0</accession>
<reference evidence="1 2" key="1">
    <citation type="submission" date="2019-08" db="EMBL/GenBank/DDBJ databases">
        <title>In-depth cultivation of the pig gut microbiome towards novel bacterial diversity and tailored functional studies.</title>
        <authorList>
            <person name="Wylensek D."/>
            <person name="Hitch T.C.A."/>
            <person name="Clavel T."/>
        </authorList>
    </citation>
    <scope>NUCLEOTIDE SEQUENCE [LARGE SCALE GENOMIC DNA]</scope>
    <source>
        <strain evidence="1 2">CA-Schmier-601-WT-3</strain>
    </source>
</reference>
<dbReference type="InterPro" id="IPR011664">
    <property type="entry name" value="Abi_system_AbiD/AbiF-like"/>
</dbReference>
<evidence type="ECO:0000313" key="2">
    <source>
        <dbReference type="Proteomes" id="UP000442619"/>
    </source>
</evidence>
<dbReference type="Proteomes" id="UP000442619">
    <property type="component" value="Unassembled WGS sequence"/>
</dbReference>
<comment type="caution">
    <text evidence="1">The sequence shown here is derived from an EMBL/GenBank/DDBJ whole genome shotgun (WGS) entry which is preliminary data.</text>
</comment>
<dbReference type="EMBL" id="VUNM01000018">
    <property type="protein sequence ID" value="MST89522.1"/>
    <property type="molecule type" value="Genomic_DNA"/>
</dbReference>